<dbReference type="SUPFAM" id="SSF53474">
    <property type="entry name" value="alpha/beta-Hydrolases"/>
    <property type="match status" value="1"/>
</dbReference>
<accession>A0A819REE1</accession>
<dbReference type="Proteomes" id="UP000663836">
    <property type="component" value="Unassembled WGS sequence"/>
</dbReference>
<dbReference type="EMBL" id="CAJOBD010005930">
    <property type="protein sequence ID" value="CAF4046478.1"/>
    <property type="molecule type" value="Genomic_DNA"/>
</dbReference>
<dbReference type="AlphaFoldDB" id="A0A819REE1"/>
<evidence type="ECO:0000313" key="2">
    <source>
        <dbReference type="EMBL" id="CAF4046478.1"/>
    </source>
</evidence>
<feature type="domain" description="Carboxylesterase type B" evidence="1">
    <location>
        <begin position="3"/>
        <end position="110"/>
    </location>
</feature>
<organism evidence="2 3">
    <name type="scientific">Rotaria sordida</name>
    <dbReference type="NCBI Taxonomy" id="392033"/>
    <lineage>
        <taxon>Eukaryota</taxon>
        <taxon>Metazoa</taxon>
        <taxon>Spiralia</taxon>
        <taxon>Gnathifera</taxon>
        <taxon>Rotifera</taxon>
        <taxon>Eurotatoria</taxon>
        <taxon>Bdelloidea</taxon>
        <taxon>Philodinida</taxon>
        <taxon>Philodinidae</taxon>
        <taxon>Rotaria</taxon>
    </lineage>
</organism>
<reference evidence="2" key="1">
    <citation type="submission" date="2021-02" db="EMBL/GenBank/DDBJ databases">
        <authorList>
            <person name="Nowell W R."/>
        </authorList>
    </citation>
    <scope>NUCLEOTIDE SEQUENCE</scope>
</reference>
<gene>
    <name evidence="2" type="ORF">JBS370_LOCUS28797</name>
</gene>
<comment type="caution">
    <text evidence="2">The sequence shown here is derived from an EMBL/GenBank/DDBJ whole genome shotgun (WGS) entry which is preliminary data.</text>
</comment>
<dbReference type="PANTHER" id="PTHR45570:SF1">
    <property type="entry name" value="CARBOXYLIC ESTER HYDROLASE"/>
    <property type="match status" value="1"/>
</dbReference>
<dbReference type="InterPro" id="IPR029058">
    <property type="entry name" value="AB_hydrolase_fold"/>
</dbReference>
<dbReference type="InterPro" id="IPR002018">
    <property type="entry name" value="CarbesteraseB"/>
</dbReference>
<name>A0A819REE1_9BILA</name>
<protein>
    <recommendedName>
        <fullName evidence="1">Carboxylesterase type B domain-containing protein</fullName>
    </recommendedName>
</protein>
<sequence length="156" mass="17955">MFARKAPSYTYVFGYPLGFDGWENETFCNGHVCHATELPYTFESAWVNFTDTGRRISANMATYWTNFAKTQDPNLPTKVPIVWPKATNNEEYLYFQDPLQILHRLSKNQFALGTAQIDNTNPSHSQPSDINIQLNSIISHNDETMVVIRKMNLIIF</sequence>
<evidence type="ECO:0000313" key="3">
    <source>
        <dbReference type="Proteomes" id="UP000663836"/>
    </source>
</evidence>
<proteinExistence type="predicted"/>
<dbReference type="PANTHER" id="PTHR45570">
    <property type="entry name" value="CARBOXYLIC ESTER HYDROLASE"/>
    <property type="match status" value="1"/>
</dbReference>
<dbReference type="Gene3D" id="3.40.50.1820">
    <property type="entry name" value="alpha/beta hydrolase"/>
    <property type="match status" value="1"/>
</dbReference>
<evidence type="ECO:0000259" key="1">
    <source>
        <dbReference type="Pfam" id="PF00135"/>
    </source>
</evidence>
<dbReference type="Pfam" id="PF00135">
    <property type="entry name" value="COesterase"/>
    <property type="match status" value="1"/>
</dbReference>